<dbReference type="PANTHER" id="PTHR45663:SF11">
    <property type="entry name" value="GEO12009P1"/>
    <property type="match status" value="1"/>
</dbReference>
<gene>
    <name evidence="6" type="ORF">MNB_SV-14-435</name>
</gene>
<dbReference type="InterPro" id="IPR036249">
    <property type="entry name" value="Thioredoxin-like_sf"/>
</dbReference>
<evidence type="ECO:0000259" key="5">
    <source>
        <dbReference type="PROSITE" id="PS51352"/>
    </source>
</evidence>
<evidence type="ECO:0000256" key="4">
    <source>
        <dbReference type="ARBA" id="ARBA00023284"/>
    </source>
</evidence>
<dbReference type="Pfam" id="PF00085">
    <property type="entry name" value="Thioredoxin"/>
    <property type="match status" value="1"/>
</dbReference>
<dbReference type="PIRSF" id="PIRSF000077">
    <property type="entry name" value="Thioredoxin"/>
    <property type="match status" value="1"/>
</dbReference>
<evidence type="ECO:0000256" key="3">
    <source>
        <dbReference type="ARBA" id="ARBA00023157"/>
    </source>
</evidence>
<reference evidence="6" key="1">
    <citation type="submission" date="2016-10" db="EMBL/GenBank/DDBJ databases">
        <authorList>
            <person name="de Groot N.N."/>
        </authorList>
    </citation>
    <scope>NUCLEOTIDE SEQUENCE</scope>
</reference>
<dbReference type="PRINTS" id="PR00421">
    <property type="entry name" value="THIOREDOXIN"/>
</dbReference>
<dbReference type="PROSITE" id="PS00194">
    <property type="entry name" value="THIOREDOXIN_1"/>
    <property type="match status" value="1"/>
</dbReference>
<dbReference type="InterPro" id="IPR017937">
    <property type="entry name" value="Thioredoxin_CS"/>
</dbReference>
<dbReference type="GO" id="GO:0045454">
    <property type="term" value="P:cell redox homeostasis"/>
    <property type="evidence" value="ECO:0007669"/>
    <property type="project" value="TreeGrafter"/>
</dbReference>
<keyword evidence="3" id="KW-1015">Disulfide bond</keyword>
<dbReference type="SUPFAM" id="SSF52833">
    <property type="entry name" value="Thioredoxin-like"/>
    <property type="match status" value="1"/>
</dbReference>
<dbReference type="GO" id="GO:0015035">
    <property type="term" value="F:protein-disulfide reductase activity"/>
    <property type="evidence" value="ECO:0007669"/>
    <property type="project" value="InterPro"/>
</dbReference>
<dbReference type="Gene3D" id="3.40.30.10">
    <property type="entry name" value="Glutaredoxin"/>
    <property type="match status" value="1"/>
</dbReference>
<evidence type="ECO:0000256" key="2">
    <source>
        <dbReference type="ARBA" id="ARBA00022982"/>
    </source>
</evidence>
<dbReference type="EMBL" id="FPHN01000210">
    <property type="protein sequence ID" value="SFV66668.1"/>
    <property type="molecule type" value="Genomic_DNA"/>
</dbReference>
<evidence type="ECO:0000256" key="1">
    <source>
        <dbReference type="ARBA" id="ARBA00022448"/>
    </source>
</evidence>
<keyword evidence="4" id="KW-0676">Redox-active center</keyword>
<evidence type="ECO:0000313" key="6">
    <source>
        <dbReference type="EMBL" id="SFV66668.1"/>
    </source>
</evidence>
<dbReference type="PROSITE" id="PS51352">
    <property type="entry name" value="THIOREDOXIN_2"/>
    <property type="match status" value="1"/>
</dbReference>
<dbReference type="InterPro" id="IPR013766">
    <property type="entry name" value="Thioredoxin_domain"/>
</dbReference>
<dbReference type="PANTHER" id="PTHR45663">
    <property type="entry name" value="GEO12009P1"/>
    <property type="match status" value="1"/>
</dbReference>
<dbReference type="FunFam" id="3.40.30.10:FF:000001">
    <property type="entry name" value="Thioredoxin"/>
    <property type="match status" value="1"/>
</dbReference>
<dbReference type="GO" id="GO:0005829">
    <property type="term" value="C:cytosol"/>
    <property type="evidence" value="ECO:0007669"/>
    <property type="project" value="TreeGrafter"/>
</dbReference>
<proteinExistence type="predicted"/>
<organism evidence="6">
    <name type="scientific">hydrothermal vent metagenome</name>
    <dbReference type="NCBI Taxonomy" id="652676"/>
    <lineage>
        <taxon>unclassified sequences</taxon>
        <taxon>metagenomes</taxon>
        <taxon>ecological metagenomes</taxon>
    </lineage>
</organism>
<dbReference type="NCBIfam" id="TIGR01068">
    <property type="entry name" value="thioredoxin"/>
    <property type="match status" value="1"/>
</dbReference>
<dbReference type="AlphaFoldDB" id="A0A1W1CLC5"/>
<protein>
    <submittedName>
        <fullName evidence="6">Thioredoxin</fullName>
    </submittedName>
</protein>
<name>A0A1W1CLC5_9ZZZZ</name>
<dbReference type="CDD" id="cd02947">
    <property type="entry name" value="TRX_family"/>
    <property type="match status" value="1"/>
</dbReference>
<keyword evidence="1" id="KW-0813">Transport</keyword>
<accession>A0A1W1CLC5</accession>
<sequence>MAKYVELTQDNFEATIAEGVTMVDFWAPWCGPCRMIAPVVEELAEDFDGKATIAKVNTDEQQEISVKYGIRSIPAILFFKDGELVDQMVGAASKDAFAERLNAQLA</sequence>
<dbReference type="InterPro" id="IPR005746">
    <property type="entry name" value="Thioredoxin"/>
</dbReference>
<keyword evidence="2" id="KW-0249">Electron transport</keyword>
<feature type="domain" description="Thioredoxin" evidence="5">
    <location>
        <begin position="1"/>
        <end position="106"/>
    </location>
</feature>